<evidence type="ECO:0000313" key="2">
    <source>
        <dbReference type="EMBL" id="KAK1522617.1"/>
    </source>
</evidence>
<name>A0AAI9YUC0_9PEZI</name>
<protein>
    <submittedName>
        <fullName evidence="2">Uncharacterized protein</fullName>
    </submittedName>
</protein>
<dbReference type="Proteomes" id="UP001240678">
    <property type="component" value="Unassembled WGS sequence"/>
</dbReference>
<sequence>MGGDPGGAMESANHLCPAQRPAPPAPLPGIDLGDYEPLFLRRTILNPPSLSPLLRHLSWEPITPSLSLSLPLCMLWEAGKLSMFPSFSTAFSMDEPLL</sequence>
<reference evidence="2 3" key="1">
    <citation type="submission" date="2016-10" db="EMBL/GenBank/DDBJ databases">
        <title>The genome sequence of Colletotrichum fioriniae PJ7.</title>
        <authorList>
            <person name="Baroncelli R."/>
        </authorList>
    </citation>
    <scope>NUCLEOTIDE SEQUENCE [LARGE SCALE GENOMIC DNA]</scope>
    <source>
        <strain evidence="2 3">IMI 309622</strain>
    </source>
</reference>
<dbReference type="GeneID" id="85342032"/>
<keyword evidence="3" id="KW-1185">Reference proteome</keyword>
<evidence type="ECO:0000256" key="1">
    <source>
        <dbReference type="SAM" id="MobiDB-lite"/>
    </source>
</evidence>
<proteinExistence type="predicted"/>
<comment type="caution">
    <text evidence="2">The sequence shown here is derived from an EMBL/GenBank/DDBJ whole genome shotgun (WGS) entry which is preliminary data.</text>
</comment>
<feature type="region of interest" description="Disordered" evidence="1">
    <location>
        <begin position="1"/>
        <end position="27"/>
    </location>
</feature>
<organism evidence="2 3">
    <name type="scientific">Colletotrichum costaricense</name>
    <dbReference type="NCBI Taxonomy" id="1209916"/>
    <lineage>
        <taxon>Eukaryota</taxon>
        <taxon>Fungi</taxon>
        <taxon>Dikarya</taxon>
        <taxon>Ascomycota</taxon>
        <taxon>Pezizomycotina</taxon>
        <taxon>Sordariomycetes</taxon>
        <taxon>Hypocreomycetidae</taxon>
        <taxon>Glomerellales</taxon>
        <taxon>Glomerellaceae</taxon>
        <taxon>Colletotrichum</taxon>
        <taxon>Colletotrichum acutatum species complex</taxon>
    </lineage>
</organism>
<dbReference type="RefSeq" id="XP_060311650.1">
    <property type="nucleotide sequence ID" value="XM_060458485.1"/>
</dbReference>
<dbReference type="EMBL" id="MOOE01000010">
    <property type="protein sequence ID" value="KAK1522617.1"/>
    <property type="molecule type" value="Genomic_DNA"/>
</dbReference>
<evidence type="ECO:0000313" key="3">
    <source>
        <dbReference type="Proteomes" id="UP001240678"/>
    </source>
</evidence>
<dbReference type="AlphaFoldDB" id="A0AAI9YUC0"/>
<accession>A0AAI9YUC0</accession>
<gene>
    <name evidence="2" type="ORF">CCOS01_10329</name>
</gene>